<dbReference type="Proteomes" id="UP000693970">
    <property type="component" value="Unassembled WGS sequence"/>
</dbReference>
<reference evidence="2" key="1">
    <citation type="journal article" date="2021" name="Sci. Rep.">
        <title>Diploid genomic architecture of Nitzschia inconspicua, an elite biomass production diatom.</title>
        <authorList>
            <person name="Oliver A."/>
            <person name="Podell S."/>
            <person name="Pinowska A."/>
            <person name="Traller J.C."/>
            <person name="Smith S.R."/>
            <person name="McClure R."/>
            <person name="Beliaev A."/>
            <person name="Bohutskyi P."/>
            <person name="Hill E.A."/>
            <person name="Rabines A."/>
            <person name="Zheng H."/>
            <person name="Allen L.Z."/>
            <person name="Kuo A."/>
            <person name="Grigoriev I.V."/>
            <person name="Allen A.E."/>
            <person name="Hazlebeck D."/>
            <person name="Allen E.E."/>
        </authorList>
    </citation>
    <scope>NUCLEOTIDE SEQUENCE</scope>
    <source>
        <strain evidence="2">Hildebrandi</strain>
    </source>
</reference>
<feature type="chain" id="PRO_5039892599" evidence="1">
    <location>
        <begin position="27"/>
        <end position="212"/>
    </location>
</feature>
<accession>A0A9K3M6D9</accession>
<sequence length="212" mass="23952">MKAFFCMPAAVLQISVFLEVLKCCGATTPPNSRKGLLLDTLRKAQIDPNRLAVDEDDAFSKSLNELMKDNAGAPIDLLSVIRLQCRVEHDESSGLRSALEMQGECAAEMFDLTQRANIAPPNVTLAFGSDPYAKNRDFIAWCLRLLTSSYFEDEENLEKFRQEMILENPFWKAAVKATCLSAMEQDDVQNFEEIIQEPKLWVEAVRKLKRAN</sequence>
<name>A0A9K3M6D9_9STRA</name>
<keyword evidence="1" id="KW-0732">Signal</keyword>
<reference evidence="2" key="2">
    <citation type="submission" date="2021-04" db="EMBL/GenBank/DDBJ databases">
        <authorList>
            <person name="Podell S."/>
        </authorList>
    </citation>
    <scope>NUCLEOTIDE SEQUENCE</scope>
    <source>
        <strain evidence="2">Hildebrandi</strain>
    </source>
</reference>
<gene>
    <name evidence="2" type="ORF">IV203_013111</name>
</gene>
<keyword evidence="3" id="KW-1185">Reference proteome</keyword>
<proteinExistence type="predicted"/>
<organism evidence="2 3">
    <name type="scientific">Nitzschia inconspicua</name>
    <dbReference type="NCBI Taxonomy" id="303405"/>
    <lineage>
        <taxon>Eukaryota</taxon>
        <taxon>Sar</taxon>
        <taxon>Stramenopiles</taxon>
        <taxon>Ochrophyta</taxon>
        <taxon>Bacillariophyta</taxon>
        <taxon>Bacillariophyceae</taxon>
        <taxon>Bacillariophycidae</taxon>
        <taxon>Bacillariales</taxon>
        <taxon>Bacillariaceae</taxon>
        <taxon>Nitzschia</taxon>
    </lineage>
</organism>
<dbReference type="AlphaFoldDB" id="A0A9K3M6D9"/>
<dbReference type="EMBL" id="JAGRRH010000001">
    <property type="protein sequence ID" value="KAG7374016.1"/>
    <property type="molecule type" value="Genomic_DNA"/>
</dbReference>
<protein>
    <submittedName>
        <fullName evidence="2">Uncharacterized protein</fullName>
    </submittedName>
</protein>
<evidence type="ECO:0000256" key="1">
    <source>
        <dbReference type="SAM" id="SignalP"/>
    </source>
</evidence>
<comment type="caution">
    <text evidence="2">The sequence shown here is derived from an EMBL/GenBank/DDBJ whole genome shotgun (WGS) entry which is preliminary data.</text>
</comment>
<evidence type="ECO:0000313" key="3">
    <source>
        <dbReference type="Proteomes" id="UP000693970"/>
    </source>
</evidence>
<feature type="signal peptide" evidence="1">
    <location>
        <begin position="1"/>
        <end position="26"/>
    </location>
</feature>
<evidence type="ECO:0000313" key="2">
    <source>
        <dbReference type="EMBL" id="KAG7374016.1"/>
    </source>
</evidence>